<reference evidence="4" key="1">
    <citation type="journal article" date="2019" name="Int. J. Syst. Evol. Microbiol.">
        <title>The Global Catalogue of Microorganisms (GCM) 10K type strain sequencing project: providing services to taxonomists for standard genome sequencing and annotation.</title>
        <authorList>
            <consortium name="The Broad Institute Genomics Platform"/>
            <consortium name="The Broad Institute Genome Sequencing Center for Infectious Disease"/>
            <person name="Wu L."/>
            <person name="Ma J."/>
        </authorList>
    </citation>
    <scope>NUCLEOTIDE SEQUENCE [LARGE SCALE GENOMIC DNA]</scope>
    <source>
        <strain evidence="4">CGMCC 1.10759</strain>
    </source>
</reference>
<organism evidence="3 4">
    <name type="scientific">Steroidobacter flavus</name>
    <dbReference type="NCBI Taxonomy" id="1842136"/>
    <lineage>
        <taxon>Bacteria</taxon>
        <taxon>Pseudomonadati</taxon>
        <taxon>Pseudomonadota</taxon>
        <taxon>Gammaproteobacteria</taxon>
        <taxon>Steroidobacterales</taxon>
        <taxon>Steroidobacteraceae</taxon>
        <taxon>Steroidobacter</taxon>
    </lineage>
</organism>
<evidence type="ECO:0000313" key="3">
    <source>
        <dbReference type="EMBL" id="MFC4314323.1"/>
    </source>
</evidence>
<dbReference type="PROSITE" id="PS51257">
    <property type="entry name" value="PROKAR_LIPOPROTEIN"/>
    <property type="match status" value="1"/>
</dbReference>
<proteinExistence type="predicted"/>
<dbReference type="EMBL" id="JBHSDU010000015">
    <property type="protein sequence ID" value="MFC4314323.1"/>
    <property type="molecule type" value="Genomic_DNA"/>
</dbReference>
<dbReference type="RefSeq" id="WP_380605406.1">
    <property type="nucleotide sequence ID" value="NZ_JBHSDU010000015.1"/>
</dbReference>
<feature type="region of interest" description="Disordered" evidence="1">
    <location>
        <begin position="94"/>
        <end position="122"/>
    </location>
</feature>
<feature type="domain" description="Glycine zipper 2TM" evidence="2">
    <location>
        <begin position="233"/>
        <end position="271"/>
    </location>
</feature>
<evidence type="ECO:0000256" key="1">
    <source>
        <dbReference type="SAM" id="MobiDB-lite"/>
    </source>
</evidence>
<accession>A0ABV8T3T1</accession>
<comment type="caution">
    <text evidence="3">The sequence shown here is derived from an EMBL/GenBank/DDBJ whole genome shotgun (WGS) entry which is preliminary data.</text>
</comment>
<feature type="compositionally biased region" description="Basic and acidic residues" evidence="1">
    <location>
        <begin position="38"/>
        <end position="57"/>
    </location>
</feature>
<keyword evidence="4" id="KW-1185">Reference proteome</keyword>
<gene>
    <name evidence="3" type="ORF">ACFPN2_34985</name>
</gene>
<evidence type="ECO:0000313" key="4">
    <source>
        <dbReference type="Proteomes" id="UP001595904"/>
    </source>
</evidence>
<dbReference type="InterPro" id="IPR008816">
    <property type="entry name" value="Gly_zipper_2TM_dom"/>
</dbReference>
<dbReference type="Proteomes" id="UP001595904">
    <property type="component" value="Unassembled WGS sequence"/>
</dbReference>
<sequence>MKSQRLGMYLASCVIAVALTGCAREDAGHSSPSVAEQKAAELEKREQQLAEREAEVKAKEAEQEALRLAEAEAAEREAAKVAAAKQAADEAAAKRAAAKKVPPKAPAATSVAHNTTPPPAAPVQVPVEVRAGTQLVVALASDVSTKTAKVGDRFEARLATALRSDDRLVAPEGARITGTITEVVSGSSQIGAVPALGLRFDQLELANGQQVAIRGELQQLGESEKGTDAAKIIGGAAAGAVIGHQIKHGTKGKVIGGILGGAAGALVAKNTGAELQLQAGSQLTIVLEQGFVVTQTAT</sequence>
<evidence type="ECO:0000259" key="2">
    <source>
        <dbReference type="Pfam" id="PF05433"/>
    </source>
</evidence>
<name>A0ABV8T3T1_9GAMM</name>
<dbReference type="Pfam" id="PF05433">
    <property type="entry name" value="Rick_17kDa_Anti"/>
    <property type="match status" value="1"/>
</dbReference>
<protein>
    <submittedName>
        <fullName evidence="3">Glycine zipper 2TM domain-containing protein</fullName>
    </submittedName>
</protein>
<feature type="region of interest" description="Disordered" evidence="1">
    <location>
        <begin position="25"/>
        <end position="57"/>
    </location>
</feature>